<dbReference type="EMBL" id="ML976615">
    <property type="protein sequence ID" value="KAF1847716.1"/>
    <property type="molecule type" value="Genomic_DNA"/>
</dbReference>
<feature type="compositionally biased region" description="Polar residues" evidence="2">
    <location>
        <begin position="128"/>
        <end position="148"/>
    </location>
</feature>
<keyword evidence="1" id="KW-0175">Coiled coil</keyword>
<dbReference type="PANTHER" id="PTHR18937">
    <property type="entry name" value="STRUCTURAL MAINTENANCE OF CHROMOSOMES SMC FAMILY MEMBER"/>
    <property type="match status" value="1"/>
</dbReference>
<gene>
    <name evidence="3" type="ORF">K460DRAFT_363757</name>
</gene>
<dbReference type="RefSeq" id="XP_040790279.1">
    <property type="nucleotide sequence ID" value="XM_040932880.1"/>
</dbReference>
<evidence type="ECO:0000313" key="4">
    <source>
        <dbReference type="Proteomes" id="UP000800039"/>
    </source>
</evidence>
<feature type="region of interest" description="Disordered" evidence="2">
    <location>
        <begin position="719"/>
        <end position="752"/>
    </location>
</feature>
<feature type="region of interest" description="Disordered" evidence="2">
    <location>
        <begin position="113"/>
        <end position="165"/>
    </location>
</feature>
<feature type="compositionally biased region" description="Low complexity" evidence="2">
    <location>
        <begin position="14"/>
        <end position="25"/>
    </location>
</feature>
<organism evidence="3 4">
    <name type="scientific">Cucurbitaria berberidis CBS 394.84</name>
    <dbReference type="NCBI Taxonomy" id="1168544"/>
    <lineage>
        <taxon>Eukaryota</taxon>
        <taxon>Fungi</taxon>
        <taxon>Dikarya</taxon>
        <taxon>Ascomycota</taxon>
        <taxon>Pezizomycotina</taxon>
        <taxon>Dothideomycetes</taxon>
        <taxon>Pleosporomycetidae</taxon>
        <taxon>Pleosporales</taxon>
        <taxon>Pleosporineae</taxon>
        <taxon>Cucurbitariaceae</taxon>
        <taxon>Cucurbitaria</taxon>
    </lineage>
</organism>
<dbReference type="AlphaFoldDB" id="A0A9P4L9W9"/>
<feature type="region of interest" description="Disordered" evidence="2">
    <location>
        <begin position="292"/>
        <end position="319"/>
    </location>
</feature>
<dbReference type="GeneID" id="63850131"/>
<name>A0A9P4L9W9_9PLEO</name>
<sequence length="906" mass="102742">MARTHSSYTASPTRFRSPQRSPARRPSQDGSQYEMDLDALGLNSTFESTELDGSYEPPVDRVDTSEIEGPEDFTMNMTYWMTADLPLAQIKSRKEANTRKSVARMDAMQEKSELQDTIEEGDQAVVGESSTNPKEYTASPTIRANGTTADREYSTPASERSMENDEKVRSFLSALPDTDMEGALTGTPLLVNKQSFLQIPRPSPPKARSLQATVEDYDTPRKPTQETVIHHTMATREANELNAISSQITDLQSRLELQELAAKTRITELETILSYTRSELEGARTDNYRHQERLTSLETSMERQKAEDEAARSSMEAQSKAREDALGARMQAFEEEMRLQNLAKLQMQREDFERQLKTQKESKQLVDVEVEAKGQALEKMQSELAQLKQSNESALNNMTINRSGEGRHEENASNEQRRLAEQLSIVQTRADSLNTQLEKATMGMKAAREDAQRNDAMRTAAESKCHDHALRVSDLEAHVQTARFELECAQADSAAKQQLFQSNLDLNSRVRTLQAELDTTRTRLTSNNQQSAPVTDLDSRIKSLQTELETTRTDLAFKDQQILRYVESQEQFEQRLNASQGRIEGLETTISTLRQQLAEAHRDSAKVRTDVERLEQDLEELNDRLQDARAEASRRVIEVEKRVSKVKDSKLEAEEKLKELQAQHNDLTEEYETTMEDVREKAEDAVRKAGALLVQERSEKKRVLKDLKKAKEEAEKLRAEAAQKIVEDSTSNDDTSTSMSTSEANEKDTEISNLRDIIRKQVTEMKLLKTETITLKKENKKLISASDSHSDLQDTMAALESQLTSLRTKNSTLEARLEAQESDFEAVNKAMDEKLAAMLSKLMKERAKTVVGKRDGQWVETVGKVQTEKELMGKVLLRQWGREEIGVAQEKRGERQGYAYQYVKRS</sequence>
<keyword evidence="4" id="KW-1185">Reference proteome</keyword>
<feature type="compositionally biased region" description="Polar residues" evidence="2">
    <location>
        <begin position="1"/>
        <end position="12"/>
    </location>
</feature>
<proteinExistence type="predicted"/>
<feature type="coiled-coil region" evidence="1">
    <location>
        <begin position="789"/>
        <end position="830"/>
    </location>
</feature>
<comment type="caution">
    <text evidence="3">The sequence shown here is derived from an EMBL/GenBank/DDBJ whole genome shotgun (WGS) entry which is preliminary data.</text>
</comment>
<feature type="region of interest" description="Disordered" evidence="2">
    <location>
        <begin position="1"/>
        <end position="69"/>
    </location>
</feature>
<dbReference type="Gene3D" id="1.20.5.1700">
    <property type="match status" value="1"/>
</dbReference>
<dbReference type="Proteomes" id="UP000800039">
    <property type="component" value="Unassembled WGS sequence"/>
</dbReference>
<dbReference type="OrthoDB" id="3911405at2759"/>
<feature type="compositionally biased region" description="Basic and acidic residues" evidence="2">
    <location>
        <begin position="292"/>
        <end position="311"/>
    </location>
</feature>
<reference evidence="3" key="1">
    <citation type="submission" date="2020-01" db="EMBL/GenBank/DDBJ databases">
        <authorList>
            <consortium name="DOE Joint Genome Institute"/>
            <person name="Haridas S."/>
            <person name="Albert R."/>
            <person name="Binder M."/>
            <person name="Bloem J."/>
            <person name="Labutti K."/>
            <person name="Salamov A."/>
            <person name="Andreopoulos B."/>
            <person name="Baker S.E."/>
            <person name="Barry K."/>
            <person name="Bills G."/>
            <person name="Bluhm B.H."/>
            <person name="Cannon C."/>
            <person name="Castanera R."/>
            <person name="Culley D.E."/>
            <person name="Daum C."/>
            <person name="Ezra D."/>
            <person name="Gonzalez J.B."/>
            <person name="Henrissat B."/>
            <person name="Kuo A."/>
            <person name="Liang C."/>
            <person name="Lipzen A."/>
            <person name="Lutzoni F."/>
            <person name="Magnuson J."/>
            <person name="Mondo S."/>
            <person name="Nolan M."/>
            <person name="Ohm R."/>
            <person name="Pangilinan J."/>
            <person name="Park H.-J."/>
            <person name="Ramirez L."/>
            <person name="Alfaro M."/>
            <person name="Sun H."/>
            <person name="Tritt A."/>
            <person name="Yoshinaga Y."/>
            <person name="Zwiers L.-H."/>
            <person name="Turgeon B.G."/>
            <person name="Goodwin S.B."/>
            <person name="Spatafora J.W."/>
            <person name="Crous P.W."/>
            <person name="Grigoriev I.V."/>
        </authorList>
    </citation>
    <scope>NUCLEOTIDE SEQUENCE</scope>
    <source>
        <strain evidence="3">CBS 394.84</strain>
    </source>
</reference>
<protein>
    <submittedName>
        <fullName evidence="3">Uncharacterized protein</fullName>
    </submittedName>
</protein>
<evidence type="ECO:0000313" key="3">
    <source>
        <dbReference type="EMBL" id="KAF1847716.1"/>
    </source>
</evidence>
<evidence type="ECO:0000256" key="1">
    <source>
        <dbReference type="SAM" id="Coils"/>
    </source>
</evidence>
<evidence type="ECO:0000256" key="2">
    <source>
        <dbReference type="SAM" id="MobiDB-lite"/>
    </source>
</evidence>
<feature type="compositionally biased region" description="Low complexity" evidence="2">
    <location>
        <begin position="728"/>
        <end position="742"/>
    </location>
</feature>
<accession>A0A9P4L9W9</accession>